<evidence type="ECO:0000313" key="2">
    <source>
        <dbReference type="EMBL" id="BCT91653.1"/>
    </source>
</evidence>
<dbReference type="InterPro" id="IPR025737">
    <property type="entry name" value="FApF"/>
</dbReference>
<gene>
    <name evidence="2" type="ORF">LYSCAS_06770</name>
</gene>
<reference evidence="2 3" key="1">
    <citation type="submission" date="2021-03" db="EMBL/GenBank/DDBJ databases">
        <title>Complete Genome Sequences of Two Lysobacter Strains Isolated from Sea Water (Lysobacter caseinilyticus) and Soil (Lysobacter helvus) in South Korea.</title>
        <authorList>
            <person name="Watanabe Y."/>
            <person name="Arakawa K."/>
        </authorList>
    </citation>
    <scope>NUCLEOTIDE SEQUENCE [LARGE SCALE GENOMIC DNA]</scope>
    <source>
        <strain evidence="2 3">KVB24</strain>
    </source>
</reference>
<organism evidence="2 3">
    <name type="scientific">Noviluteimonas caseinilytica</name>
    <dbReference type="NCBI Taxonomy" id="2675101"/>
    <lineage>
        <taxon>Bacteria</taxon>
        <taxon>Pseudomonadati</taxon>
        <taxon>Pseudomonadota</taxon>
        <taxon>Gammaproteobacteria</taxon>
        <taxon>Lysobacterales</taxon>
        <taxon>Lysobacteraceae</taxon>
        <taxon>Noviluteimonas</taxon>
    </lineage>
</organism>
<proteinExistence type="predicted"/>
<name>A0ABM7Q303_9GAMM</name>
<evidence type="ECO:0008006" key="4">
    <source>
        <dbReference type="Google" id="ProtNLM"/>
    </source>
</evidence>
<dbReference type="RefSeq" id="WP_213435700.1">
    <property type="nucleotide sequence ID" value="NZ_AP024545.1"/>
</dbReference>
<feature type="chain" id="PRO_5047394580" description="Transporter" evidence="1">
    <location>
        <begin position="31"/>
        <end position="310"/>
    </location>
</feature>
<keyword evidence="3" id="KW-1185">Reference proteome</keyword>
<protein>
    <recommendedName>
        <fullName evidence="4">Transporter</fullName>
    </recommendedName>
</protein>
<evidence type="ECO:0000256" key="1">
    <source>
        <dbReference type="SAM" id="SignalP"/>
    </source>
</evidence>
<keyword evidence="1" id="KW-0732">Signal</keyword>
<dbReference type="Proteomes" id="UP000681317">
    <property type="component" value="Chromosome"/>
</dbReference>
<accession>A0ABM7Q303</accession>
<feature type="signal peptide" evidence="1">
    <location>
        <begin position="1"/>
        <end position="30"/>
    </location>
</feature>
<dbReference type="EMBL" id="AP024545">
    <property type="protein sequence ID" value="BCT91653.1"/>
    <property type="molecule type" value="Genomic_DNA"/>
</dbReference>
<dbReference type="Pfam" id="PF13557">
    <property type="entry name" value="Phenol_MetA_deg"/>
    <property type="match status" value="1"/>
</dbReference>
<sequence length="310" mass="33552">MPGTLYAALKHFAITACLLAACLAAKTARAQDIEPRAYSNAPVGVNFFIAGGVATRGGLSLDSLPITNADLRTTSTVVAYARVFDLRGRSGKFDMIVPYTHLRGTADYQGQSVERDISGFGKPAFRVSVNFFGAPALGLREFRAWKQDLIVGASLQVSPPWSQYDPGRIVNIGSNRWSFKPEVGVSKALGSWTLEAQAAAVFFTDNRDFYRGRTRSQDPLYSLQGHVIYGFASGVWTSFDVTYFAGGRSEIDGVVGNDLQQNWRVGATLAMPLGRLDSIKFSASSGVSARTGNNFDAIGMAWQHRWGAGL</sequence>
<evidence type="ECO:0000313" key="3">
    <source>
        <dbReference type="Proteomes" id="UP000681317"/>
    </source>
</evidence>